<name>A0ABU6QHF1_9FABA</name>
<evidence type="ECO:0000259" key="2">
    <source>
        <dbReference type="Pfam" id="PF00190"/>
    </source>
</evidence>
<dbReference type="Proteomes" id="UP001341840">
    <property type="component" value="Unassembled WGS sequence"/>
</dbReference>
<feature type="signal peptide" evidence="1">
    <location>
        <begin position="1"/>
        <end position="20"/>
    </location>
</feature>
<dbReference type="PANTHER" id="PTHR31238">
    <property type="entry name" value="GERMIN-LIKE PROTEIN SUBFAMILY 3 MEMBER 3"/>
    <property type="match status" value="1"/>
</dbReference>
<dbReference type="Pfam" id="PF00190">
    <property type="entry name" value="Cupin_1"/>
    <property type="match status" value="1"/>
</dbReference>
<dbReference type="SUPFAM" id="SSF51182">
    <property type="entry name" value="RmlC-like cupins"/>
    <property type="match status" value="1"/>
</dbReference>
<dbReference type="InterPro" id="IPR006045">
    <property type="entry name" value="Cupin_1"/>
</dbReference>
<dbReference type="InterPro" id="IPR011051">
    <property type="entry name" value="RmlC_Cupin_sf"/>
</dbReference>
<feature type="domain" description="Cupin type-1" evidence="2">
    <location>
        <begin position="44"/>
        <end position="79"/>
    </location>
</feature>
<feature type="chain" id="PRO_5045097645" description="Cupin type-1 domain-containing protein" evidence="1">
    <location>
        <begin position="21"/>
        <end position="80"/>
    </location>
</feature>
<evidence type="ECO:0000256" key="1">
    <source>
        <dbReference type="SAM" id="SignalP"/>
    </source>
</evidence>
<comment type="caution">
    <text evidence="3">The sequence shown here is derived from an EMBL/GenBank/DDBJ whole genome shotgun (WGS) entry which is preliminary data.</text>
</comment>
<accession>A0ABU6QHF1</accession>
<reference evidence="3 4" key="1">
    <citation type="journal article" date="2023" name="Plants (Basel)">
        <title>Bridging the Gap: Combining Genomics and Transcriptomics Approaches to Understand Stylosanthes scabra, an Orphan Legume from the Brazilian Caatinga.</title>
        <authorList>
            <person name="Ferreira-Neto J.R.C."/>
            <person name="da Silva M.D."/>
            <person name="Binneck E."/>
            <person name="de Melo N.F."/>
            <person name="da Silva R.H."/>
            <person name="de Melo A.L.T.M."/>
            <person name="Pandolfi V."/>
            <person name="Bustamante F.O."/>
            <person name="Brasileiro-Vidal A.C."/>
            <person name="Benko-Iseppon A.M."/>
        </authorList>
    </citation>
    <scope>NUCLEOTIDE SEQUENCE [LARGE SCALE GENOMIC DNA]</scope>
    <source>
        <tissue evidence="3">Leaves</tissue>
    </source>
</reference>
<sequence>MKAVYLFIAFLALASTVASAYDLGPLQDFCVATNDTKNGGNRINELPGLDKLSTSLARIDFAPKGLNPPHTYPRGSEILE</sequence>
<protein>
    <recommendedName>
        <fullName evidence="2">Cupin type-1 domain-containing protein</fullName>
    </recommendedName>
</protein>
<dbReference type="EMBL" id="JASCZI010000359">
    <property type="protein sequence ID" value="MED6111293.1"/>
    <property type="molecule type" value="Genomic_DNA"/>
</dbReference>
<dbReference type="Gene3D" id="2.60.120.10">
    <property type="entry name" value="Jelly Rolls"/>
    <property type="match status" value="1"/>
</dbReference>
<dbReference type="InterPro" id="IPR014710">
    <property type="entry name" value="RmlC-like_jellyroll"/>
</dbReference>
<gene>
    <name evidence="3" type="ORF">PIB30_051147</name>
</gene>
<keyword evidence="1" id="KW-0732">Signal</keyword>
<keyword evidence="4" id="KW-1185">Reference proteome</keyword>
<proteinExistence type="predicted"/>
<organism evidence="3 4">
    <name type="scientific">Stylosanthes scabra</name>
    <dbReference type="NCBI Taxonomy" id="79078"/>
    <lineage>
        <taxon>Eukaryota</taxon>
        <taxon>Viridiplantae</taxon>
        <taxon>Streptophyta</taxon>
        <taxon>Embryophyta</taxon>
        <taxon>Tracheophyta</taxon>
        <taxon>Spermatophyta</taxon>
        <taxon>Magnoliopsida</taxon>
        <taxon>eudicotyledons</taxon>
        <taxon>Gunneridae</taxon>
        <taxon>Pentapetalae</taxon>
        <taxon>rosids</taxon>
        <taxon>fabids</taxon>
        <taxon>Fabales</taxon>
        <taxon>Fabaceae</taxon>
        <taxon>Papilionoideae</taxon>
        <taxon>50 kb inversion clade</taxon>
        <taxon>dalbergioids sensu lato</taxon>
        <taxon>Dalbergieae</taxon>
        <taxon>Pterocarpus clade</taxon>
        <taxon>Stylosanthes</taxon>
    </lineage>
</organism>
<evidence type="ECO:0000313" key="4">
    <source>
        <dbReference type="Proteomes" id="UP001341840"/>
    </source>
</evidence>
<evidence type="ECO:0000313" key="3">
    <source>
        <dbReference type="EMBL" id="MED6111293.1"/>
    </source>
</evidence>